<protein>
    <submittedName>
        <fullName evidence="2">Uncharacterized protein</fullName>
    </submittedName>
</protein>
<dbReference type="AlphaFoldDB" id="A0A3S5FCJ8"/>
<sequence>MKRVAEDSRAAAISVSGPRGCQVAIRLGTKFSGQSLRARRRNTLIQLDRHGRQVESQTARLADRGTGESRNPTDVPMYKGQKTSQPTEIQTDRHHTARAGQM</sequence>
<evidence type="ECO:0000313" key="3">
    <source>
        <dbReference type="Proteomes" id="UP000784294"/>
    </source>
</evidence>
<name>A0A3S5FCJ8_9PLAT</name>
<keyword evidence="3" id="KW-1185">Reference proteome</keyword>
<gene>
    <name evidence="2" type="ORF">PXEA_LOCUS6468</name>
</gene>
<comment type="caution">
    <text evidence="2">The sequence shown here is derived from an EMBL/GenBank/DDBJ whole genome shotgun (WGS) entry which is preliminary data.</text>
</comment>
<organism evidence="2 3">
    <name type="scientific">Protopolystoma xenopodis</name>
    <dbReference type="NCBI Taxonomy" id="117903"/>
    <lineage>
        <taxon>Eukaryota</taxon>
        <taxon>Metazoa</taxon>
        <taxon>Spiralia</taxon>
        <taxon>Lophotrochozoa</taxon>
        <taxon>Platyhelminthes</taxon>
        <taxon>Monogenea</taxon>
        <taxon>Polyopisthocotylea</taxon>
        <taxon>Polystomatidea</taxon>
        <taxon>Polystomatidae</taxon>
        <taxon>Protopolystoma</taxon>
    </lineage>
</organism>
<dbReference type="Proteomes" id="UP000784294">
    <property type="component" value="Unassembled WGS sequence"/>
</dbReference>
<accession>A0A3S5FCJ8</accession>
<evidence type="ECO:0000313" key="2">
    <source>
        <dbReference type="EMBL" id="VEL13028.1"/>
    </source>
</evidence>
<evidence type="ECO:0000256" key="1">
    <source>
        <dbReference type="SAM" id="MobiDB-lite"/>
    </source>
</evidence>
<feature type="region of interest" description="Disordered" evidence="1">
    <location>
        <begin position="50"/>
        <end position="102"/>
    </location>
</feature>
<reference evidence="2" key="1">
    <citation type="submission" date="2018-11" db="EMBL/GenBank/DDBJ databases">
        <authorList>
            <consortium name="Pathogen Informatics"/>
        </authorList>
    </citation>
    <scope>NUCLEOTIDE SEQUENCE</scope>
</reference>
<proteinExistence type="predicted"/>
<dbReference type="EMBL" id="CAAALY010016581">
    <property type="protein sequence ID" value="VEL13028.1"/>
    <property type="molecule type" value="Genomic_DNA"/>
</dbReference>